<dbReference type="Gene3D" id="3.40.50.720">
    <property type="entry name" value="NAD(P)-binding Rossmann-like Domain"/>
    <property type="match status" value="1"/>
</dbReference>
<dbReference type="Proteomes" id="UP000539957">
    <property type="component" value="Unassembled WGS sequence"/>
</dbReference>
<evidence type="ECO:0000259" key="6">
    <source>
        <dbReference type="Pfam" id="PF03807"/>
    </source>
</evidence>
<keyword evidence="9" id="KW-1185">Reference proteome</keyword>
<keyword evidence="4" id="KW-0963">Cytoplasm</keyword>
<dbReference type="EMBL" id="JACHKY010000003">
    <property type="protein sequence ID" value="MBB4798657.1"/>
    <property type="molecule type" value="Genomic_DNA"/>
</dbReference>
<feature type="binding site" evidence="5">
    <location>
        <position position="36"/>
    </location>
    <ligand>
        <name>NADP(+)</name>
        <dbReference type="ChEBI" id="CHEBI:58349"/>
    </ligand>
</feature>
<keyword evidence="4" id="KW-0641">Proline biosynthesis</keyword>
<dbReference type="Pfam" id="PF03807">
    <property type="entry name" value="F420_oxidored"/>
    <property type="match status" value="1"/>
</dbReference>
<dbReference type="EC" id="1.5.1.2" evidence="4"/>
<keyword evidence="3 4" id="KW-0560">Oxidoreductase</keyword>
<feature type="domain" description="Pyrroline-5-carboxylate reductase catalytic N-terminal" evidence="6">
    <location>
        <begin position="7"/>
        <end position="98"/>
    </location>
</feature>
<name>A0A7W7IR02_9CAUL</name>
<dbReference type="UniPathway" id="UPA00098">
    <property type="reaction ID" value="UER00361"/>
</dbReference>
<dbReference type="PANTHER" id="PTHR11645:SF0">
    <property type="entry name" value="PYRROLINE-5-CARBOXYLATE REDUCTASE 3"/>
    <property type="match status" value="1"/>
</dbReference>
<dbReference type="InterPro" id="IPR000304">
    <property type="entry name" value="Pyrroline-COOH_reductase"/>
</dbReference>
<comment type="function">
    <text evidence="4">Catalyzes the reduction of 1-pyrroline-5-carboxylate (PCA) to L-proline.</text>
</comment>
<proteinExistence type="inferred from homology"/>
<dbReference type="InterPro" id="IPR036291">
    <property type="entry name" value="NAD(P)-bd_dom_sf"/>
</dbReference>
<dbReference type="PROSITE" id="PS00521">
    <property type="entry name" value="P5CR"/>
    <property type="match status" value="1"/>
</dbReference>
<dbReference type="GO" id="GO:0004735">
    <property type="term" value="F:pyrroline-5-carboxylate reductase activity"/>
    <property type="evidence" value="ECO:0007669"/>
    <property type="project" value="UniProtKB-UniRule"/>
</dbReference>
<dbReference type="SUPFAM" id="SSF48179">
    <property type="entry name" value="6-phosphogluconate dehydrogenase C-terminal domain-like"/>
    <property type="match status" value="1"/>
</dbReference>
<evidence type="ECO:0000256" key="1">
    <source>
        <dbReference type="ARBA" id="ARBA00005525"/>
    </source>
</evidence>
<dbReference type="PIRSF" id="PIRSF000193">
    <property type="entry name" value="Pyrrol-5-carb_rd"/>
    <property type="match status" value="1"/>
</dbReference>
<evidence type="ECO:0000259" key="7">
    <source>
        <dbReference type="Pfam" id="PF14748"/>
    </source>
</evidence>
<evidence type="ECO:0000256" key="2">
    <source>
        <dbReference type="ARBA" id="ARBA00022857"/>
    </source>
</evidence>
<feature type="domain" description="Pyrroline-5-carboxylate reductase dimerisation" evidence="7">
    <location>
        <begin position="158"/>
        <end position="262"/>
    </location>
</feature>
<dbReference type="Pfam" id="PF14748">
    <property type="entry name" value="P5CR_dimer"/>
    <property type="match status" value="1"/>
</dbReference>
<sequence>MSRPVVLQGVGRLGSAILEGWLKTGAVDPADLIILTPSEKPAAEAARALGARINPPLEALADARVFVIGVKPAKWFEASRSILPHLASDAVIVSVMAGVRRETISQGFDGRSIVRIMPTTGVAQAQGVATIWAADAAARAVGEALFAPIAETVHLDDEAAMHAATAVSGCGPAYYFAFTRALAQAGVAEGLTPEAAVRLARATLRSAAAGVEGAEALDALIDRVASPGGVTQAGLLALNENGALDRAVESAVQAAVVKSTELSG</sequence>
<comment type="pathway">
    <text evidence="4">Amino-acid biosynthesis; L-proline biosynthesis; L-proline from L-glutamate 5-semialdehyde: step 1/1.</text>
</comment>
<dbReference type="InterPro" id="IPR008927">
    <property type="entry name" value="6-PGluconate_DH-like_C_sf"/>
</dbReference>
<evidence type="ECO:0000313" key="8">
    <source>
        <dbReference type="EMBL" id="MBB4798657.1"/>
    </source>
</evidence>
<organism evidence="8 9">
    <name type="scientific">Brevundimonas bullata</name>
    <dbReference type="NCBI Taxonomy" id="13160"/>
    <lineage>
        <taxon>Bacteria</taxon>
        <taxon>Pseudomonadati</taxon>
        <taxon>Pseudomonadota</taxon>
        <taxon>Alphaproteobacteria</taxon>
        <taxon>Caulobacterales</taxon>
        <taxon>Caulobacteraceae</taxon>
        <taxon>Brevundimonas</taxon>
    </lineage>
</organism>
<dbReference type="GO" id="GO:0055129">
    <property type="term" value="P:L-proline biosynthetic process"/>
    <property type="evidence" value="ECO:0007669"/>
    <property type="project" value="UniProtKB-UniRule"/>
</dbReference>
<dbReference type="SUPFAM" id="SSF51735">
    <property type="entry name" value="NAD(P)-binding Rossmann-fold domains"/>
    <property type="match status" value="1"/>
</dbReference>
<dbReference type="HAMAP" id="MF_01925">
    <property type="entry name" value="P5C_reductase"/>
    <property type="match status" value="1"/>
</dbReference>
<evidence type="ECO:0000313" key="9">
    <source>
        <dbReference type="Proteomes" id="UP000539957"/>
    </source>
</evidence>
<dbReference type="Gene3D" id="1.10.3730.10">
    <property type="entry name" value="ProC C-terminal domain-like"/>
    <property type="match status" value="1"/>
</dbReference>
<protein>
    <recommendedName>
        <fullName evidence="4">Pyrroline-5-carboxylate reductase</fullName>
        <shortName evidence="4">P5C reductase</shortName>
        <shortName evidence="4">P5CR</shortName>
        <ecNumber evidence="4">1.5.1.2</ecNumber>
    </recommendedName>
    <alternativeName>
        <fullName evidence="4">PCA reductase</fullName>
    </alternativeName>
</protein>
<dbReference type="GO" id="GO:0005737">
    <property type="term" value="C:cytoplasm"/>
    <property type="evidence" value="ECO:0007669"/>
    <property type="project" value="UniProtKB-SubCell"/>
</dbReference>
<evidence type="ECO:0000256" key="3">
    <source>
        <dbReference type="ARBA" id="ARBA00023002"/>
    </source>
</evidence>
<evidence type="ECO:0000256" key="4">
    <source>
        <dbReference type="HAMAP-Rule" id="MF_01925"/>
    </source>
</evidence>
<comment type="caution">
    <text evidence="8">The sequence shown here is derived from an EMBL/GenBank/DDBJ whole genome shotgun (WGS) entry which is preliminary data.</text>
</comment>
<keyword evidence="4" id="KW-0028">Amino-acid biosynthesis</keyword>
<comment type="similarity">
    <text evidence="1 4">Belongs to the pyrroline-5-carboxylate reductase family.</text>
</comment>
<dbReference type="RefSeq" id="WP_184270357.1">
    <property type="nucleotide sequence ID" value="NZ_JACHKY010000003.1"/>
</dbReference>
<comment type="catalytic activity">
    <reaction evidence="4">
        <text>L-proline + NADP(+) = (S)-1-pyrroline-5-carboxylate + NADPH + 2 H(+)</text>
        <dbReference type="Rhea" id="RHEA:14109"/>
        <dbReference type="ChEBI" id="CHEBI:15378"/>
        <dbReference type="ChEBI" id="CHEBI:17388"/>
        <dbReference type="ChEBI" id="CHEBI:57783"/>
        <dbReference type="ChEBI" id="CHEBI:58349"/>
        <dbReference type="ChEBI" id="CHEBI:60039"/>
        <dbReference type="EC" id="1.5.1.2"/>
    </reaction>
</comment>
<comment type="subcellular location">
    <subcellularLocation>
        <location evidence="4">Cytoplasm</location>
    </subcellularLocation>
</comment>
<dbReference type="AlphaFoldDB" id="A0A7W7IR02"/>
<dbReference type="InterPro" id="IPR028939">
    <property type="entry name" value="P5C_Rdtase_cat_N"/>
</dbReference>
<gene>
    <name evidence="4" type="primary">proC</name>
    <name evidence="8" type="ORF">HNP32_002401</name>
</gene>
<dbReference type="InterPro" id="IPR029036">
    <property type="entry name" value="P5CR_dimer"/>
</dbReference>
<dbReference type="PANTHER" id="PTHR11645">
    <property type="entry name" value="PYRROLINE-5-CARBOXYLATE REDUCTASE"/>
    <property type="match status" value="1"/>
</dbReference>
<evidence type="ECO:0000256" key="5">
    <source>
        <dbReference type="PIRSR" id="PIRSR000193-1"/>
    </source>
</evidence>
<reference evidence="8 9" key="1">
    <citation type="submission" date="2020-08" db="EMBL/GenBank/DDBJ databases">
        <title>Functional genomics of gut bacteria from endangered species of beetles.</title>
        <authorList>
            <person name="Carlos-Shanley C."/>
        </authorList>
    </citation>
    <scope>NUCLEOTIDE SEQUENCE [LARGE SCALE GENOMIC DNA]</scope>
    <source>
        <strain evidence="8 9">S00123</strain>
    </source>
</reference>
<keyword evidence="2 4" id="KW-0521">NADP</keyword>
<accession>A0A7W7IR02</accession>
<comment type="catalytic activity">
    <reaction evidence="4">
        <text>L-proline + NAD(+) = (S)-1-pyrroline-5-carboxylate + NADH + 2 H(+)</text>
        <dbReference type="Rhea" id="RHEA:14105"/>
        <dbReference type="ChEBI" id="CHEBI:15378"/>
        <dbReference type="ChEBI" id="CHEBI:17388"/>
        <dbReference type="ChEBI" id="CHEBI:57540"/>
        <dbReference type="ChEBI" id="CHEBI:57945"/>
        <dbReference type="ChEBI" id="CHEBI:60039"/>
        <dbReference type="EC" id="1.5.1.2"/>
    </reaction>
</comment>
<dbReference type="InterPro" id="IPR053790">
    <property type="entry name" value="P5CR-like_CS"/>
</dbReference>